<evidence type="ECO:0000313" key="2">
    <source>
        <dbReference type="Proteomes" id="UP000596083"/>
    </source>
</evidence>
<protein>
    <submittedName>
        <fullName evidence="1">Uncharacterized protein</fullName>
    </submittedName>
</protein>
<sequence length="98" mass="10568">MSDAPCDAALLAERLGRSERLSGARLPAAVLALLLAGQAEDSRTAARALDVAHALVLRAVAMLAGPEPLIEITRRDDRTMRTFYRPTRRAREMAGDIG</sequence>
<organism evidence="1 2">
    <name type="scientific">Martelella lutilitoris</name>
    <dbReference type="NCBI Taxonomy" id="2583532"/>
    <lineage>
        <taxon>Bacteria</taxon>
        <taxon>Pseudomonadati</taxon>
        <taxon>Pseudomonadota</taxon>
        <taxon>Alphaproteobacteria</taxon>
        <taxon>Hyphomicrobiales</taxon>
        <taxon>Aurantimonadaceae</taxon>
        <taxon>Martelella</taxon>
    </lineage>
</organism>
<dbReference type="KEGG" id="mlut:JET14_12685"/>
<name>A0A7T7HHF7_9HYPH</name>
<reference evidence="1 2" key="1">
    <citation type="submission" date="2020-12" db="EMBL/GenBank/DDBJ databases">
        <authorList>
            <person name="Zheng R.K."/>
            <person name="Sun C.M."/>
        </authorList>
    </citation>
    <scope>NUCLEOTIDE SEQUENCE [LARGE SCALE GENOMIC DNA]</scope>
    <source>
        <strain evidence="1 2">ZRK001</strain>
    </source>
</reference>
<accession>A0A7T7HHF7</accession>
<dbReference type="Proteomes" id="UP000596083">
    <property type="component" value="Chromosome"/>
</dbReference>
<dbReference type="RefSeq" id="WP_200333972.1">
    <property type="nucleotide sequence ID" value="NZ_CP066786.1"/>
</dbReference>
<evidence type="ECO:0000313" key="1">
    <source>
        <dbReference type="EMBL" id="QQM29189.1"/>
    </source>
</evidence>
<dbReference type="AlphaFoldDB" id="A0A7T7HHF7"/>
<gene>
    <name evidence="1" type="ORF">JET14_12685</name>
</gene>
<proteinExistence type="predicted"/>
<dbReference type="EMBL" id="CP066786">
    <property type="protein sequence ID" value="QQM29189.1"/>
    <property type="molecule type" value="Genomic_DNA"/>
</dbReference>